<name>A0A8B6X2S0_9BURK</name>
<dbReference type="OrthoDB" id="9115108at2"/>
<dbReference type="AlphaFoldDB" id="A0A8B6X2S0"/>
<dbReference type="Proteomes" id="UP000675920">
    <property type="component" value="Unplaced"/>
</dbReference>
<evidence type="ECO:0000313" key="2">
    <source>
        <dbReference type="RefSeq" id="WP_028310971.1"/>
    </source>
</evidence>
<reference evidence="2" key="1">
    <citation type="submission" date="2025-08" db="UniProtKB">
        <authorList>
            <consortium name="RefSeq"/>
        </authorList>
    </citation>
    <scope>IDENTIFICATION</scope>
</reference>
<organism evidence="1 2">
    <name type="scientific">Derxia gummosa DSM 723</name>
    <dbReference type="NCBI Taxonomy" id="1121388"/>
    <lineage>
        <taxon>Bacteria</taxon>
        <taxon>Pseudomonadati</taxon>
        <taxon>Pseudomonadota</taxon>
        <taxon>Betaproteobacteria</taxon>
        <taxon>Burkholderiales</taxon>
        <taxon>Alcaligenaceae</taxon>
        <taxon>Derxia</taxon>
    </lineage>
</organism>
<accession>A0A8B6X2S0</accession>
<protein>
    <submittedName>
        <fullName evidence="2">Uncharacterized protein</fullName>
    </submittedName>
</protein>
<evidence type="ECO:0000313" key="1">
    <source>
        <dbReference type="Proteomes" id="UP000675920"/>
    </source>
</evidence>
<sequence length="193" mass="20611">MSAVLAQEPALFEHTADALTWAYRQEGAHPEVSAATKAGRGTAHVGGRGLGPTIEGSGNAGLIKAEVMRLGEVPGLVIAARFSLRALPCGCGAPCCKHTRPSPVWTAATRELARMAADHAPGTAGYLRLRVACVERFFGVKESFIDVARRNQLAERTVSTHNKAIATWLKSEEGRAMHALDFRLREAGIVGDR</sequence>
<proteinExistence type="predicted"/>
<keyword evidence="1" id="KW-1185">Reference proteome</keyword>
<dbReference type="RefSeq" id="WP_028310971.1">
    <property type="nucleotide sequence ID" value="NZ_AXWS01000008.1"/>
</dbReference>